<dbReference type="PANTHER" id="PTHR30509:SF34">
    <property type="entry name" value="F3L24.34 PROTEIN"/>
    <property type="match status" value="1"/>
</dbReference>
<evidence type="ECO:0000256" key="6">
    <source>
        <dbReference type="SAM" id="Phobius"/>
    </source>
</evidence>
<dbReference type="Proteomes" id="UP000811609">
    <property type="component" value="Chromosome 10"/>
</dbReference>
<dbReference type="Pfam" id="PF13515">
    <property type="entry name" value="FUSC_2"/>
    <property type="match status" value="1"/>
</dbReference>
<feature type="transmembrane region" description="Helical" evidence="6">
    <location>
        <begin position="529"/>
        <end position="550"/>
    </location>
</feature>
<feature type="transmembrane region" description="Helical" evidence="6">
    <location>
        <begin position="20"/>
        <end position="42"/>
    </location>
</feature>
<protein>
    <recommendedName>
        <fullName evidence="7">Integral membrane bound transporter domain-containing protein</fullName>
    </recommendedName>
</protein>
<evidence type="ECO:0000256" key="1">
    <source>
        <dbReference type="ARBA" id="ARBA00004651"/>
    </source>
</evidence>
<dbReference type="InterPro" id="IPR049453">
    <property type="entry name" value="Memb_transporter_dom"/>
</dbReference>
<evidence type="ECO:0000313" key="9">
    <source>
        <dbReference type="Proteomes" id="UP000811609"/>
    </source>
</evidence>
<keyword evidence="5 6" id="KW-0472">Membrane</keyword>
<evidence type="ECO:0000256" key="3">
    <source>
        <dbReference type="ARBA" id="ARBA00022692"/>
    </source>
</evidence>
<keyword evidence="3 6" id="KW-0812">Transmembrane</keyword>
<evidence type="ECO:0000256" key="5">
    <source>
        <dbReference type="ARBA" id="ARBA00023136"/>
    </source>
</evidence>
<dbReference type="EMBL" id="CM031818">
    <property type="protein sequence ID" value="KAG6640046.1"/>
    <property type="molecule type" value="Genomic_DNA"/>
</dbReference>
<dbReference type="PANTHER" id="PTHR30509">
    <property type="entry name" value="P-HYDROXYBENZOIC ACID EFFLUX PUMP SUBUNIT-RELATED"/>
    <property type="match status" value="1"/>
</dbReference>
<comment type="caution">
    <text evidence="8">The sequence shown here is derived from an EMBL/GenBank/DDBJ whole genome shotgun (WGS) entry which is preliminary data.</text>
</comment>
<name>A0A8T1P5Z0_CARIL</name>
<sequence length="820" mass="91406">MPPAAAPTRGRTQALWRVRLVSALRTILACTIVACTTLYGPAPLRHLLTYPAFSYVTTILIVSDATLGDALRGFWHALFAIVQVLILSVLSLRILGPARFNNGLAAVAVAINAFLVAVPESTSFISKRIAFGQIVIVYVGAVVHGTQTGSFMHPVHVASSTALGALASVLAMLFPYPHLAYFEERKTRRLYADNGWGRLKNLLDAFFAQNNTAMLDLISQAKFLSKTGAKLLKRIQDNKEGVLWERPQRKFLKRSCIDPVEKLQLMEIPIRGMEMALANSHISGTNSTDTNSMMNEELREVLGCLRVQLGQKFEQAKGSVPFDSTTATETMEEHLDKYLWKFQSNPITQEELPILFFLYSAGLLHGFTNAQIPDTEESTDLEKQALMLSFKRTWTILDMLPTSQSLVFAFKCSLSLGFAVLFGLMYDKENGYWSGLTIAISFATGRQPTFAVANARAQGTAMGSVYGILCSYIFQRFEDLRLLTLIPWIVFTSFLMHSRMYGQGGGISAVLGALLILGRKNYGRPSEFAIARIVEACIGLTCFLVVEILLNPARAATLAKSELSGSLEALQDWFSNMIPCRSQKNMRGSIFLALREKQNKLKTNVKQLEKFIAEAELEPNFWFLPFHGSCYGKLLASLSKMMDLLTIVAYQIEFLSQVRKIIGVDIKELWESIDDDLELFKKKVGSSLKCLKKLTSIKTLAALEKELQKKIVSHDAELGKSANANALRLLCTDEEEVDGILSSFLQHLNEETNKIYANECEKKLKSQMVLCLGGLGFCIGSLMRETMEIEKEIKELLKWENPSSHVNLNEISCKINILNR</sequence>
<proteinExistence type="predicted"/>
<accession>A0A8T1P5Z0</accession>
<feature type="transmembrane region" description="Helical" evidence="6">
    <location>
        <begin position="500"/>
        <end position="517"/>
    </location>
</feature>
<evidence type="ECO:0000256" key="2">
    <source>
        <dbReference type="ARBA" id="ARBA00022475"/>
    </source>
</evidence>
<keyword evidence="9" id="KW-1185">Reference proteome</keyword>
<dbReference type="GO" id="GO:0005886">
    <property type="term" value="C:plasma membrane"/>
    <property type="evidence" value="ECO:0007669"/>
    <property type="project" value="UniProtKB-SubCell"/>
</dbReference>
<feature type="transmembrane region" description="Helical" evidence="6">
    <location>
        <begin position="74"/>
        <end position="94"/>
    </location>
</feature>
<keyword evidence="4 6" id="KW-1133">Transmembrane helix</keyword>
<dbReference type="AlphaFoldDB" id="A0A8T1P5Z0"/>
<evidence type="ECO:0000259" key="7">
    <source>
        <dbReference type="Pfam" id="PF13515"/>
    </source>
</evidence>
<gene>
    <name evidence="8" type="ORF">CIPAW_10G144500</name>
</gene>
<keyword evidence="2" id="KW-1003">Cell membrane</keyword>
<evidence type="ECO:0000313" key="8">
    <source>
        <dbReference type="EMBL" id="KAG6640046.1"/>
    </source>
</evidence>
<reference evidence="8" key="1">
    <citation type="submission" date="2020-12" db="EMBL/GenBank/DDBJ databases">
        <title>WGS assembly of Carya illinoinensis cv. Pawnee.</title>
        <authorList>
            <person name="Platts A."/>
            <person name="Shu S."/>
            <person name="Wright S."/>
            <person name="Barry K."/>
            <person name="Edger P."/>
            <person name="Pires J.C."/>
            <person name="Schmutz J."/>
        </authorList>
    </citation>
    <scope>NUCLEOTIDE SEQUENCE</scope>
    <source>
        <tissue evidence="8">Leaf</tissue>
    </source>
</reference>
<feature type="transmembrane region" description="Helical" evidence="6">
    <location>
        <begin position="100"/>
        <end position="118"/>
    </location>
</feature>
<comment type="subcellular location">
    <subcellularLocation>
        <location evidence="1">Cell membrane</location>
        <topology evidence="1">Multi-pass membrane protein</topology>
    </subcellularLocation>
</comment>
<feature type="transmembrane region" description="Helical" evidence="6">
    <location>
        <begin position="162"/>
        <end position="182"/>
    </location>
</feature>
<feature type="domain" description="Integral membrane bound transporter" evidence="7">
    <location>
        <begin position="419"/>
        <end position="546"/>
    </location>
</feature>
<feature type="transmembrane region" description="Helical" evidence="6">
    <location>
        <begin position="406"/>
        <end position="426"/>
    </location>
</feature>
<organism evidence="8 9">
    <name type="scientific">Carya illinoinensis</name>
    <name type="common">Pecan</name>
    <dbReference type="NCBI Taxonomy" id="32201"/>
    <lineage>
        <taxon>Eukaryota</taxon>
        <taxon>Viridiplantae</taxon>
        <taxon>Streptophyta</taxon>
        <taxon>Embryophyta</taxon>
        <taxon>Tracheophyta</taxon>
        <taxon>Spermatophyta</taxon>
        <taxon>Magnoliopsida</taxon>
        <taxon>eudicotyledons</taxon>
        <taxon>Gunneridae</taxon>
        <taxon>Pentapetalae</taxon>
        <taxon>rosids</taxon>
        <taxon>fabids</taxon>
        <taxon>Fagales</taxon>
        <taxon>Juglandaceae</taxon>
        <taxon>Carya</taxon>
    </lineage>
</organism>
<evidence type="ECO:0000256" key="4">
    <source>
        <dbReference type="ARBA" id="ARBA00022989"/>
    </source>
</evidence>